<gene>
    <name evidence="2" type="ORF">SAMN05421762_2792</name>
</gene>
<evidence type="ECO:0000313" key="2">
    <source>
        <dbReference type="EMBL" id="SFC92999.1"/>
    </source>
</evidence>
<dbReference type="EMBL" id="FOLX01000001">
    <property type="protein sequence ID" value="SFC92999.1"/>
    <property type="molecule type" value="Genomic_DNA"/>
</dbReference>
<protein>
    <recommendedName>
        <fullName evidence="1">HipA-like kinase domain-containing protein</fullName>
    </recommendedName>
</protein>
<sequence length="263" mass="28769">MTPTTGTLNGDPLPFDAVRSINSLFRGQVQLEDGSVQPCLLKNIDRIEVVNELISNLIAARLGLPVPRAVLTFVPDEFNGKNQFSKAHKIKGGVVVFSSVDVQTPNLAQRVSSAHPLGQKIISHALNAWAKKSGLYGFDTWVANVDRHAGNLLFGSRNEVWLVDHGRCFTKEDWSPHDLRPNIQYLNRLREWYTQIMDPATRSATVSELPTVQGTIGALNVGSILTDSLASGLTDAGEQDALRDFLTTRVSRITTDATAALQP</sequence>
<keyword evidence="3" id="KW-1185">Reference proteome</keyword>
<reference evidence="2 3" key="1">
    <citation type="submission" date="2016-10" db="EMBL/GenBank/DDBJ databases">
        <authorList>
            <person name="de Groot N.N."/>
        </authorList>
    </citation>
    <scope>NUCLEOTIDE SEQUENCE [LARGE SCALE GENOMIC DNA]</scope>
    <source>
        <strain evidence="2 3">DSM 29619</strain>
    </source>
</reference>
<accession>A0A1I1N5V4</accession>
<feature type="domain" description="HipA-like kinase" evidence="1">
    <location>
        <begin position="42"/>
        <end position="200"/>
    </location>
</feature>
<evidence type="ECO:0000313" key="3">
    <source>
        <dbReference type="Proteomes" id="UP000231644"/>
    </source>
</evidence>
<organism evidence="2 3">
    <name type="scientific">Pseudooceanicola nitratireducens</name>
    <dbReference type="NCBI Taxonomy" id="517719"/>
    <lineage>
        <taxon>Bacteria</taxon>
        <taxon>Pseudomonadati</taxon>
        <taxon>Pseudomonadota</taxon>
        <taxon>Alphaproteobacteria</taxon>
        <taxon>Rhodobacterales</taxon>
        <taxon>Paracoccaceae</taxon>
        <taxon>Pseudooceanicola</taxon>
    </lineage>
</organism>
<dbReference type="Pfam" id="PF20613">
    <property type="entry name" value="HipA_2"/>
    <property type="match status" value="1"/>
</dbReference>
<evidence type="ECO:0000259" key="1">
    <source>
        <dbReference type="Pfam" id="PF20613"/>
    </source>
</evidence>
<name>A0A1I1N5V4_9RHOB</name>
<dbReference type="InterPro" id="IPR046748">
    <property type="entry name" value="HipA_2"/>
</dbReference>
<dbReference type="AlphaFoldDB" id="A0A1I1N5V4"/>
<dbReference type="Proteomes" id="UP000231644">
    <property type="component" value="Unassembled WGS sequence"/>
</dbReference>
<dbReference type="STRING" id="517719.SAMN05421762_2792"/>
<proteinExistence type="predicted"/>